<feature type="domain" description="TonB-dependent receptor-like beta-barrel" evidence="11">
    <location>
        <begin position="480"/>
        <end position="819"/>
    </location>
</feature>
<evidence type="ECO:0000313" key="14">
    <source>
        <dbReference type="Proteomes" id="UP000649799"/>
    </source>
</evidence>
<comment type="caution">
    <text evidence="13">The sequence shown here is derived from an EMBL/GenBank/DDBJ whole genome shotgun (WGS) entry which is preliminary data.</text>
</comment>
<comment type="similarity">
    <text evidence="8 9">Belongs to the TonB-dependent receptor family.</text>
</comment>
<reference evidence="13 14" key="1">
    <citation type="submission" date="2020-03" db="EMBL/GenBank/DDBJ databases">
        <title>Cyclobacterium plantarum sp. nov., a marine bacterium isolated from a coastal-marine wetland.</title>
        <authorList>
            <person name="Sanchez-Porro C."/>
            <person name="Ventosa A."/>
            <person name="Amoozegar M."/>
        </authorList>
    </citation>
    <scope>NUCLEOTIDE SEQUENCE [LARGE SCALE GENOMIC DNA]</scope>
    <source>
        <strain evidence="13 14">GBPx2</strain>
    </source>
</reference>
<dbReference type="Gene3D" id="2.40.170.20">
    <property type="entry name" value="TonB-dependent receptor, beta-barrel domain"/>
    <property type="match status" value="1"/>
</dbReference>
<keyword evidence="2 8" id="KW-0813">Transport</keyword>
<evidence type="ECO:0000256" key="3">
    <source>
        <dbReference type="ARBA" id="ARBA00022452"/>
    </source>
</evidence>
<dbReference type="InterPro" id="IPR037066">
    <property type="entry name" value="Plug_dom_sf"/>
</dbReference>
<evidence type="ECO:0000259" key="12">
    <source>
        <dbReference type="Pfam" id="PF07715"/>
    </source>
</evidence>
<keyword evidence="14" id="KW-1185">Reference proteome</keyword>
<dbReference type="InterPro" id="IPR000531">
    <property type="entry name" value="Beta-barrel_TonB"/>
</dbReference>
<dbReference type="InterPro" id="IPR008969">
    <property type="entry name" value="CarboxyPept-like_regulatory"/>
</dbReference>
<dbReference type="SUPFAM" id="SSF49464">
    <property type="entry name" value="Carboxypeptidase regulatory domain-like"/>
    <property type="match status" value="1"/>
</dbReference>
<feature type="signal peptide" evidence="10">
    <location>
        <begin position="1"/>
        <end position="29"/>
    </location>
</feature>
<evidence type="ECO:0000256" key="2">
    <source>
        <dbReference type="ARBA" id="ARBA00022448"/>
    </source>
</evidence>
<evidence type="ECO:0000313" key="13">
    <source>
        <dbReference type="EMBL" id="NHE59088.1"/>
    </source>
</evidence>
<dbReference type="RefSeq" id="WP_166150124.1">
    <property type="nucleotide sequence ID" value="NZ_JAANYN010000010.1"/>
</dbReference>
<evidence type="ECO:0000256" key="7">
    <source>
        <dbReference type="ARBA" id="ARBA00023237"/>
    </source>
</evidence>
<dbReference type="Gene3D" id="2.60.40.1120">
    <property type="entry name" value="Carboxypeptidase-like, regulatory domain"/>
    <property type="match status" value="1"/>
</dbReference>
<keyword evidence="4 8" id="KW-0812">Transmembrane</keyword>
<dbReference type="InterPro" id="IPR036942">
    <property type="entry name" value="Beta-barrel_TonB_sf"/>
</dbReference>
<keyword evidence="3 8" id="KW-1134">Transmembrane beta strand</keyword>
<accession>A0ABX0HFK1</accession>
<sequence length="1139" mass="125595">MKKRRTKKMLKWMVPLLSVGLVCTGTLLAGANNLPGTSLGNPIHASGLLEDEIAVTVTGTVTSQEDNVGIPGVTVFEKGTNNGTVTNADGDYRIDVAGPNAVLIFSFVGFESQEVTVGNRTTLDVSLEETATDMSEVVVTALGIERDQRSLGYDVSSVEAEDITQVTQENVLSSLAGRMPGVTINQTSGPGSSMSMVIRGATSLTTDNQPLFVVDGVPMSNSLNNISQNGDGNQVDYGNAISDINPDDIANISVLKGPSAAALYGTRAGNGVVLITTKSGSKRKDMGVSFSTSNVFERPTRLLDFHYRYANGNREGVFNEGSAYWGGPQLDAGNTAIQWNSPVDENGNRIPTELRSYPNAMKDFMQTGVTSTNNLAVSGGNDDATYRVSYSNMLHKGMIPNSDLFRNNISTSVSYNILEKLTFSSNFNYSNSMSNDRPSTGDRRANPLEAVYTSPYVNYEEMRNIWVEGQEGIQQIRTTAGDNPYFIAYGIENSFRRDRIFGNTSLDYKFNDNFNITARYSLDRSNENRETKIPFSYSRMERGGYYTTDLLTQESNADILASYKQDFGKLDFNASAGGNIMTRFGSSNSVGVGGNRNNGLVVPGIYNVQNIPADNRSVNSGYFKRSIYSIYGLASFGFADQLYLDLTARNDWSSTLPAANRSYFYPSASLSWLANYTFNLPESIDMLKGRIGWAQVGNDTDPYRLVQNLSTGLYNNINTAAMPSGLLNPDLKPEEATSIEVGVDLNMFQNRLRFTGTYYTVDNRNQIFAVNLPRSSGFSSRLINAGLIQSRGLEFTLGGTPLSRNGWNWDINLNWSRNRTRVVELSDNLDRIILWGENDAGAITFLGENIGDMYSSGFAQVEDPNSPYYQWPILTSTGEWQAFRGVDEELRKVGNFNPDFILGGQTSLSYKRLVLNASFDWRSGGEFMSFTYRYGESDWKSQRQLDNLIPGGLYTDAELVELLKSDPDKYIIPRPGNFPRVGGHTAETGGFPVDENGNDGAFVPGVIQTAGQDTPDNYADDVYEEHLGGPETNIYPITNTYAWRFNEQVTFDASFIKLRELSLGYRIPDFGAFRNATFAIYTRNIMLWTKADIGIDPERAFWAGGGSQGDTASQFRQGIERQNVMPWSVPVGFKLNFNL</sequence>
<keyword evidence="10" id="KW-0732">Signal</keyword>
<dbReference type="Proteomes" id="UP000649799">
    <property type="component" value="Unassembled WGS sequence"/>
</dbReference>
<evidence type="ECO:0000256" key="4">
    <source>
        <dbReference type="ARBA" id="ARBA00022692"/>
    </source>
</evidence>
<dbReference type="NCBIfam" id="TIGR04056">
    <property type="entry name" value="OMP_RagA_SusC"/>
    <property type="match status" value="1"/>
</dbReference>
<name>A0ABX0HFK1_9BACT</name>
<keyword evidence="5 9" id="KW-0798">TonB box</keyword>
<dbReference type="SUPFAM" id="SSF56935">
    <property type="entry name" value="Porins"/>
    <property type="match status" value="1"/>
</dbReference>
<dbReference type="Pfam" id="PF13715">
    <property type="entry name" value="CarbopepD_reg_2"/>
    <property type="match status" value="1"/>
</dbReference>
<dbReference type="Gene3D" id="2.170.130.10">
    <property type="entry name" value="TonB-dependent receptor, plug domain"/>
    <property type="match status" value="1"/>
</dbReference>
<dbReference type="Pfam" id="PF00593">
    <property type="entry name" value="TonB_dep_Rec_b-barrel"/>
    <property type="match status" value="1"/>
</dbReference>
<dbReference type="InterPro" id="IPR023996">
    <property type="entry name" value="TonB-dep_OMP_SusC/RagA"/>
</dbReference>
<evidence type="ECO:0000256" key="8">
    <source>
        <dbReference type="PROSITE-ProRule" id="PRU01360"/>
    </source>
</evidence>
<dbReference type="InterPro" id="IPR012910">
    <property type="entry name" value="Plug_dom"/>
</dbReference>
<dbReference type="NCBIfam" id="TIGR04057">
    <property type="entry name" value="SusC_RagA_signa"/>
    <property type="match status" value="1"/>
</dbReference>
<proteinExistence type="inferred from homology"/>
<evidence type="ECO:0000259" key="11">
    <source>
        <dbReference type="Pfam" id="PF00593"/>
    </source>
</evidence>
<evidence type="ECO:0000256" key="1">
    <source>
        <dbReference type="ARBA" id="ARBA00004571"/>
    </source>
</evidence>
<dbReference type="EMBL" id="JAANYN010000010">
    <property type="protein sequence ID" value="NHE59088.1"/>
    <property type="molecule type" value="Genomic_DNA"/>
</dbReference>
<evidence type="ECO:0000256" key="6">
    <source>
        <dbReference type="ARBA" id="ARBA00023136"/>
    </source>
</evidence>
<organism evidence="13 14">
    <name type="scientific">Cyclobacterium plantarum</name>
    <dbReference type="NCBI Taxonomy" id="2716263"/>
    <lineage>
        <taxon>Bacteria</taxon>
        <taxon>Pseudomonadati</taxon>
        <taxon>Bacteroidota</taxon>
        <taxon>Cytophagia</taxon>
        <taxon>Cytophagales</taxon>
        <taxon>Cyclobacteriaceae</taxon>
        <taxon>Cyclobacterium</taxon>
    </lineage>
</organism>
<evidence type="ECO:0000256" key="5">
    <source>
        <dbReference type="ARBA" id="ARBA00023077"/>
    </source>
</evidence>
<dbReference type="InterPro" id="IPR039426">
    <property type="entry name" value="TonB-dep_rcpt-like"/>
</dbReference>
<feature type="chain" id="PRO_5045066895" evidence="10">
    <location>
        <begin position="30"/>
        <end position="1139"/>
    </location>
</feature>
<dbReference type="Pfam" id="PF07715">
    <property type="entry name" value="Plug"/>
    <property type="match status" value="1"/>
</dbReference>
<evidence type="ECO:0000256" key="9">
    <source>
        <dbReference type="RuleBase" id="RU003357"/>
    </source>
</evidence>
<dbReference type="InterPro" id="IPR023997">
    <property type="entry name" value="TonB-dep_OMP_SusC/RagA_CS"/>
</dbReference>
<keyword evidence="7 8" id="KW-0998">Cell outer membrane</keyword>
<gene>
    <name evidence="13" type="ORF">G9Q97_19955</name>
</gene>
<feature type="domain" description="TonB-dependent receptor plug" evidence="12">
    <location>
        <begin position="148"/>
        <end position="272"/>
    </location>
</feature>
<evidence type="ECO:0000256" key="10">
    <source>
        <dbReference type="SAM" id="SignalP"/>
    </source>
</evidence>
<comment type="subcellular location">
    <subcellularLocation>
        <location evidence="1 8">Cell outer membrane</location>
        <topology evidence="1 8">Multi-pass membrane protein</topology>
    </subcellularLocation>
</comment>
<dbReference type="PROSITE" id="PS52016">
    <property type="entry name" value="TONB_DEPENDENT_REC_3"/>
    <property type="match status" value="1"/>
</dbReference>
<keyword evidence="6 8" id="KW-0472">Membrane</keyword>
<protein>
    <submittedName>
        <fullName evidence="13">SusC/RagA family TonB-linked outer membrane protein</fullName>
    </submittedName>
</protein>